<organism evidence="9 10">
    <name type="scientific">Polyrhizophydium stewartii</name>
    <dbReference type="NCBI Taxonomy" id="2732419"/>
    <lineage>
        <taxon>Eukaryota</taxon>
        <taxon>Fungi</taxon>
        <taxon>Fungi incertae sedis</taxon>
        <taxon>Chytridiomycota</taxon>
        <taxon>Chytridiomycota incertae sedis</taxon>
        <taxon>Chytridiomycetes</taxon>
        <taxon>Rhizophydiales</taxon>
        <taxon>Rhizophydiales incertae sedis</taxon>
        <taxon>Polyrhizophydium</taxon>
    </lineage>
</organism>
<name>A0ABR4N0L5_9FUNG</name>
<feature type="domain" description="Intermembrane lipid transfer protein VPS13-like C-terminal" evidence="8">
    <location>
        <begin position="3006"/>
        <end position="3113"/>
    </location>
</feature>
<evidence type="ECO:0000256" key="3">
    <source>
        <dbReference type="ARBA" id="ARBA00023055"/>
    </source>
</evidence>
<reference evidence="9 10" key="1">
    <citation type="submission" date="2023-09" db="EMBL/GenBank/DDBJ databases">
        <title>Pangenome analysis of Batrachochytrium dendrobatidis and related Chytrids.</title>
        <authorList>
            <person name="Yacoub M.N."/>
            <person name="Stajich J.E."/>
            <person name="James T.Y."/>
        </authorList>
    </citation>
    <scope>NUCLEOTIDE SEQUENCE [LARGE SCALE GENOMIC DNA]</scope>
    <source>
        <strain evidence="9 10">JEL0888</strain>
    </source>
</reference>
<evidence type="ECO:0000259" key="5">
    <source>
        <dbReference type="Pfam" id="PF12624"/>
    </source>
</evidence>
<dbReference type="InterPro" id="IPR009543">
    <property type="entry name" value="VPS13_VAB"/>
</dbReference>
<feature type="region of interest" description="Disordered" evidence="4">
    <location>
        <begin position="1365"/>
        <end position="1384"/>
    </location>
</feature>
<keyword evidence="3" id="KW-0445">Lipid transport</keyword>
<dbReference type="InterPro" id="IPR056748">
    <property type="entry name" value="VPS13-like_C"/>
</dbReference>
<dbReference type="Pfam" id="PF25037">
    <property type="entry name" value="VPS13_C"/>
    <property type="match status" value="1"/>
</dbReference>
<feature type="region of interest" description="Disordered" evidence="4">
    <location>
        <begin position="1534"/>
        <end position="1574"/>
    </location>
</feature>
<feature type="domain" description="Vacuolar protein sorting-associated protein 13 VPS13 adaptor binding" evidence="7">
    <location>
        <begin position="1924"/>
        <end position="2474"/>
    </location>
</feature>
<keyword evidence="10" id="KW-1185">Reference proteome</keyword>
<dbReference type="Pfam" id="PF25033">
    <property type="entry name" value="VPS13_M"/>
    <property type="match status" value="1"/>
</dbReference>
<keyword evidence="2" id="KW-0813">Transport</keyword>
<evidence type="ECO:0000313" key="10">
    <source>
        <dbReference type="Proteomes" id="UP001527925"/>
    </source>
</evidence>
<dbReference type="EMBL" id="JADGIZ020000053">
    <property type="protein sequence ID" value="KAL2913024.1"/>
    <property type="molecule type" value="Genomic_DNA"/>
</dbReference>
<dbReference type="Proteomes" id="UP001527925">
    <property type="component" value="Unassembled WGS sequence"/>
</dbReference>
<feature type="compositionally biased region" description="Pro residues" evidence="4">
    <location>
        <begin position="1367"/>
        <end position="1376"/>
    </location>
</feature>
<dbReference type="PANTHER" id="PTHR16166">
    <property type="entry name" value="VACUOLAR PROTEIN SORTING-ASSOCIATED PROTEIN VPS13"/>
    <property type="match status" value="1"/>
</dbReference>
<comment type="similarity">
    <text evidence="1">Belongs to the VPS13 family.</text>
</comment>
<evidence type="ECO:0000256" key="4">
    <source>
        <dbReference type="SAM" id="MobiDB-lite"/>
    </source>
</evidence>
<evidence type="ECO:0000313" key="9">
    <source>
        <dbReference type="EMBL" id="KAL2913024.1"/>
    </source>
</evidence>
<dbReference type="PANTHER" id="PTHR16166:SF93">
    <property type="entry name" value="INTERMEMBRANE LIPID TRANSFER PROTEIN VPS13"/>
    <property type="match status" value="1"/>
</dbReference>
<protein>
    <submittedName>
        <fullName evidence="9">Vacuolar protein sorting-associated protein 13</fullName>
    </submittedName>
</protein>
<evidence type="ECO:0000259" key="8">
    <source>
        <dbReference type="Pfam" id="PF25037"/>
    </source>
</evidence>
<dbReference type="InterPro" id="IPR056747">
    <property type="entry name" value="VPS13-like_M"/>
</dbReference>
<evidence type="ECO:0000256" key="2">
    <source>
        <dbReference type="ARBA" id="ARBA00022448"/>
    </source>
</evidence>
<dbReference type="Pfam" id="PF25036">
    <property type="entry name" value="VPS13_VAB"/>
    <property type="match status" value="1"/>
</dbReference>
<proteinExistence type="inferred from homology"/>
<evidence type="ECO:0000259" key="7">
    <source>
        <dbReference type="Pfam" id="PF25036"/>
    </source>
</evidence>
<evidence type="ECO:0000256" key="1">
    <source>
        <dbReference type="ARBA" id="ARBA00006545"/>
    </source>
</evidence>
<dbReference type="Pfam" id="PF12624">
    <property type="entry name" value="VPS13_N"/>
    <property type="match status" value="1"/>
</dbReference>
<evidence type="ECO:0000259" key="6">
    <source>
        <dbReference type="Pfam" id="PF25033"/>
    </source>
</evidence>
<sequence>MVFETVVASVVNQFLGEYIANLETNQLSLGIWSGDVVLHNLRLKKDALAKLNLPIDVLEGTLGDLTLSIPWSDLKGKPLKVAINNLYILAMPKASADYDPVEEEERAQQAKKLKLIAADQMASRTKAAGEEENTFLAQLTTKILDNLQLSISNIHIRYEDPSISTKAPFSVGITLAELSVVSTDENWKEGFSSADHASIFKTLTEVDWIDAQFLRLSQLGVYWTTDSQSFTVPRDRSKLFSEWIARDAQIDASRQYILNPVSGEGQLKMQKKYDPKSPKSDLRLFFDEFAFNLDDEQYASFIALFGSFSRYMKAYPYRMLRPPRSITPKMDPRAWFQFAIKSIVRDIHEKRRRWSWEYFRERRELRLEYIAYYMQFKSGTLDYEGKQELDELERLLSFDDIRLYRHLAMSRIKKQQAEKKQEVAAASPAAAGTWIGWITGAASTPAAPGTDAAGKPQAPKKEDTVLSAAELRQLYEAIEFDPNSVATVNYPPDFVTLSVHWELQSGSLTLRRDPKRSPKQLFRSTFQTMKIDFCQHPKSMAVNLSLDQVVVTESVFPGSLHPTLIRAKGAAGPASDNPSPFLSIRYENRPLNGSADDILAIKMLPLEIVLNPAVLRALSDFFNAQKEEIDAITTLQAVAQDAIQGVTAQTRAGLEFAIEEHRVLDLQIEVDAPIFLVPSSFTDPGAPMVVVDAGHLHVKSNPISAADKEKLQSQLELRSSDLEQFLYDTYTVRFTSVQVAVVSGLDEFRQLMETGSISRPSFLEKVDVSFSVRVSILPKAYEFAKLKIDGQLPRLHVNFSDYNYAVTMAVLDATTAAFVQPLTPAEAARLESQKAKAQPGWYRSLAQPAPLVLADSDEEFHDAVEDIPVTPRGDTRVALASRILVLFNFQCHNVSASVQTVSRDKAGVPLAVTTLASLVMQSLHVSLTQRPYDTRAKCHLGSIAVENSTLDPTHPFHRLVGLMDDDAAAAAASAAAAAADEPDTQNLVDIELTSVQPLSPDFAGTSQIMLVSFNSTRFVVSREWILDMYRFFTTTFRRSATPAVPASAAAGAIAPAAKPGPSGVQSAEPSLPGPDAATAVQKQAQSSLFVLKVKSVETILADGSKRVASGRFNSLSVQALFSGSKTSIKGTLGRLSVIDDLASADTPLLRNFLSVDDDQTADFVFELLEGDESRRAGYDSFLMLRAASVRMTYLPDFIGHLYGYFSRFQEMRTLVETARKVAEESALQMQQRAGRFVFDVVLRTPIITWPKLTTLDRLIFYLGEISAKNAIVPPVSDIGVGLEDEYRINVASMKVVSVFAANDAHMLSMIDDVNVDVVASFFRDRLPGVPAKQITTKLSQVTFNLTDDQYQLAVDLWRAFNAASAPAQPPPLPPPASLQTSAGGMAMPGFGSSDELDHAGPLASALTDVEVVIPTILLQVFSGTSKTMSDVGDKALAKFAGSSAVIKLQMREDQSMDMEWRFGSLSVFDTRVHKQTCFREIMAPTSETADQFVMHYAASPRSSSYLITVDRPKLILDVDHLFSVRAFFGRPWGAPAPPPPSSDASRAQTAPAASDVPPPYTEQHPAAGDKSTAVSEWVPPAEQPTFSMRINFVDPEIVVVRDPAAAGTDAVVLLTGQLVISYEQILAVSFHRLGMYFCAMDSRASTQLRFIDDFDATLSFDNHQTAPNHFLTNASLNFSSLVFWVSYHDMLLLSELVNRTLSLLGGDSSSAESARNPGSAASSASSITQADAASIAPSVASRAESDMPVTRERFRLTVDGIRAVFIDDVNDFHVPMFDFVLDKFVVDVADWSSQLRLDTALSLHANYFNLKNSHWEPFVEQWQLSVNMTRQEDELKPLAIDVFCRKKLELNLSHAFINTVIAASASLTTAASRKASKRTSQHPYILRNRTGYPMHIWIDTDEPNANPAVSKIENGGELGWRFDDWRTIRERSKQTPHRLNLLMVGPPWETLKGVTVDREGTTVHALRPSLNKATHRIVCQVRLQDRVKIVTFRSTTLVRNQTNMQMEVLIVNRGKQGSSTAYRVAPKDEFAVPIEASFSSSILVRPLGLGYNWCSQNIFWENLRADQPASLVTCQPLDTSKPSFRFQVNVRVNEGADGKYPNLDITFLPPFTLENLLPHDINYIIFDKATRQESRGMLKGGAADALHTLDPTHILALNILVLNTDLRQREVAMITNTELQYRDDILVLQDQAGRQLSLKLKYSEMSESGGRRVRLYSPYVLLNRTGREMCFSARSLVTTARIVGSRDRRSINEVEPFMFSYSTFEPLRSRAQVKVDDSDWSKPLSFEAVGSAFQVTIPNPAQQCNVHLGVDIKDGEGKYYLTKVVTFSPRFIIQNSMAESLYFRQSGTRAATVVSANSSLPLMSLAAIENDSFELDVRLSSAMSDWSNGFNITQLGTVFIKVGRSDSSIEDLIRAEITLEKASIYITFSRQEGRWPLRIDNNSDVDLALWQRNSTTRYIIPRRTSLPYAWDYPSVDHKRIVIQVNGKEHEVDTSSLGKQRPFKYPIAGAARSGILAIEIAAEGPSTVVRLMPYNDTSRTLKHSASTQSELTLPKPKVSKILQMVQLRMEGIGISFISRDMQEIAYASAKTLLVDWTDTEDDQALVFSLKWLQIDNQIYGCMEPIFVYPTILSKEGKEDFQPVLMMSLCKSKDTSYGVEYYKWFTLLLQELSIDLDEEFLHALTDFFRFDDNANIAGAKAPEPDKLYDTTTTGAVAIRREDSSNLFFEKFLLQPMQVNISFSRISSSSTATDARPASTGVMAFIYEVLTMTIGNIHDAPIRLNALELEHPILTAPQLSELITRFYSQEILGQVHKIIGAADFLGNPVGLFNNVASGVNDMFYEPLQGFEITRPQDFGIGVARGASSLVKKTVFGVTDTLSKFTGSIGKGEYMRWLRTAAASLDRADSLTVESAALIIRNRPRHVVYGVTSGAASFLRSVTSGVTGVVSQPLKGAQESGVEGFFKGLGKGLVGVVAKPMIGVMDLATNVSEGIKNTTSVFDGELDRQRLPRFIGKDGILKPYDSREALGRSWLKSLENGRYFHEQYVAHLEIRIEDLVAIVTETRVIMARVRKLKIEWDMLFEDLQIIRPETGGLALIAKARHVAQARMIPCPDEKSAELFRTQLEGAFLTFLQAAKPFD</sequence>
<feature type="domain" description="Chorein N-terminal" evidence="5">
    <location>
        <begin position="2"/>
        <end position="813"/>
    </location>
</feature>
<accession>A0ABR4N0L5</accession>
<gene>
    <name evidence="9" type="primary">VPS13</name>
    <name evidence="9" type="ORF">HK105_207479</name>
</gene>
<feature type="domain" description="VPS13-like middle region" evidence="6">
    <location>
        <begin position="1178"/>
        <end position="1870"/>
    </location>
</feature>
<dbReference type="InterPro" id="IPR026854">
    <property type="entry name" value="VPS13_N"/>
</dbReference>
<dbReference type="InterPro" id="IPR026847">
    <property type="entry name" value="VPS13"/>
</dbReference>
<comment type="caution">
    <text evidence="9">The sequence shown here is derived from an EMBL/GenBank/DDBJ whole genome shotgun (WGS) entry which is preliminary data.</text>
</comment>